<evidence type="ECO:0000256" key="2">
    <source>
        <dbReference type="SAM" id="SignalP"/>
    </source>
</evidence>
<dbReference type="Gene3D" id="3.40.190.10">
    <property type="entry name" value="Periplasmic binding protein-like II"/>
    <property type="match status" value="2"/>
</dbReference>
<evidence type="ECO:0000313" key="4">
    <source>
        <dbReference type="EMBL" id="OON82358.1"/>
    </source>
</evidence>
<dbReference type="InterPro" id="IPR001638">
    <property type="entry name" value="Solute-binding_3/MltF_N"/>
</dbReference>
<dbReference type="PANTHER" id="PTHR35936">
    <property type="entry name" value="MEMBRANE-BOUND LYTIC MUREIN TRANSGLYCOSYLASE F"/>
    <property type="match status" value="1"/>
</dbReference>
<dbReference type="PANTHER" id="PTHR35936:SF17">
    <property type="entry name" value="ARGININE-BINDING EXTRACELLULAR PROTEIN ARTP"/>
    <property type="match status" value="1"/>
</dbReference>
<sequence length="329" mass="34681">MSARRRTLALSLAALVAAPVLSACGGDTDAATGAGAGGGSPARADRAGGINIGPDQHRVHVKKVAAIAAEVPAAIRSRGTLRFGGSADASPPLGFYASDDKTRIGSEIDIATLIADVLGLRPKFEEVSWENLFVGLDSGKFDGVLSNVTVTEERKEKYDFATYRLDNIAFEAKKPTKWRVKGPADLAGRTVAVASGTNQEKILVDWDKQNKKAGRKPIDIKYFQKDTDYYLALQSGRIDAYLGPSPTVAYHVATAEQSQVIGSLSGAGDRLQGKIAATTKKGSGLADAYAAALDHVIADGSYAKVLKRWGLSAEAVEKSEINPEGLPKP</sequence>
<keyword evidence="5" id="KW-1185">Reference proteome</keyword>
<dbReference type="PROSITE" id="PS51257">
    <property type="entry name" value="PROKAR_LIPOPROTEIN"/>
    <property type="match status" value="1"/>
</dbReference>
<dbReference type="SUPFAM" id="SSF53850">
    <property type="entry name" value="Periplasmic binding protein-like II"/>
    <property type="match status" value="1"/>
</dbReference>
<name>A0A1V4AEW1_9ACTN</name>
<gene>
    <name evidence="4" type="ORF">B1H18_04910</name>
</gene>
<dbReference type="SMART" id="SM00062">
    <property type="entry name" value="PBPb"/>
    <property type="match status" value="1"/>
</dbReference>
<evidence type="ECO:0000256" key="1">
    <source>
        <dbReference type="ARBA" id="ARBA00022729"/>
    </source>
</evidence>
<dbReference type="Proteomes" id="UP000190539">
    <property type="component" value="Unassembled WGS sequence"/>
</dbReference>
<dbReference type="EMBL" id="MVFC01000002">
    <property type="protein sequence ID" value="OON82358.1"/>
    <property type="molecule type" value="Genomic_DNA"/>
</dbReference>
<feature type="chain" id="PRO_5039121107" evidence="2">
    <location>
        <begin position="23"/>
        <end position="329"/>
    </location>
</feature>
<keyword evidence="1 2" id="KW-0732">Signal</keyword>
<reference evidence="4 5" key="1">
    <citation type="submission" date="2017-02" db="EMBL/GenBank/DDBJ databases">
        <title>Draft Genome Sequence of Streptomyces tsukubaensis F601, a Producer of the immunosuppressant tacrolimus FK506.</title>
        <authorList>
            <person name="Zong G."/>
            <person name="Zhong C."/>
            <person name="Fu J."/>
            <person name="Qin R."/>
            <person name="Cao G."/>
        </authorList>
    </citation>
    <scope>NUCLEOTIDE SEQUENCE [LARGE SCALE GENOMIC DNA]</scope>
    <source>
        <strain evidence="4 5">F601</strain>
    </source>
</reference>
<dbReference type="OrthoDB" id="4633994at2"/>
<proteinExistence type="predicted"/>
<dbReference type="Pfam" id="PF00497">
    <property type="entry name" value="SBP_bac_3"/>
    <property type="match status" value="1"/>
</dbReference>
<dbReference type="STRING" id="83656.B1H18_04910"/>
<organism evidence="4 5">
    <name type="scientific">Streptomyces tsukubensis</name>
    <dbReference type="NCBI Taxonomy" id="83656"/>
    <lineage>
        <taxon>Bacteria</taxon>
        <taxon>Bacillati</taxon>
        <taxon>Actinomycetota</taxon>
        <taxon>Actinomycetes</taxon>
        <taxon>Kitasatosporales</taxon>
        <taxon>Streptomycetaceae</taxon>
        <taxon>Streptomyces</taxon>
    </lineage>
</organism>
<feature type="domain" description="Solute-binding protein family 3/N-terminal" evidence="3">
    <location>
        <begin position="80"/>
        <end position="313"/>
    </location>
</feature>
<dbReference type="RefSeq" id="WP_077965094.1">
    <property type="nucleotide sequence ID" value="NZ_CP045178.1"/>
</dbReference>
<protein>
    <submittedName>
        <fullName evidence="4">ABC transporter substrate-binding protein</fullName>
    </submittedName>
</protein>
<comment type="caution">
    <text evidence="4">The sequence shown here is derived from an EMBL/GenBank/DDBJ whole genome shotgun (WGS) entry which is preliminary data.</text>
</comment>
<dbReference type="AlphaFoldDB" id="A0A1V4AEW1"/>
<evidence type="ECO:0000259" key="3">
    <source>
        <dbReference type="SMART" id="SM00062"/>
    </source>
</evidence>
<evidence type="ECO:0000313" key="5">
    <source>
        <dbReference type="Proteomes" id="UP000190539"/>
    </source>
</evidence>
<accession>A0A1V4AEW1</accession>
<dbReference type="CDD" id="cd01004">
    <property type="entry name" value="PBP2_MidA_like"/>
    <property type="match status" value="1"/>
</dbReference>
<feature type="signal peptide" evidence="2">
    <location>
        <begin position="1"/>
        <end position="22"/>
    </location>
</feature>